<dbReference type="GeneID" id="63774640"/>
<evidence type="ECO:0008006" key="5">
    <source>
        <dbReference type="Google" id="ProtNLM"/>
    </source>
</evidence>
<evidence type="ECO:0000256" key="2">
    <source>
        <dbReference type="SAM" id="Phobius"/>
    </source>
</evidence>
<keyword evidence="2" id="KW-0812">Transmembrane</keyword>
<feature type="region of interest" description="Disordered" evidence="1">
    <location>
        <begin position="43"/>
        <end position="64"/>
    </location>
</feature>
<dbReference type="STRING" id="1141098.A0A1Y2DVH3"/>
<evidence type="ECO:0000313" key="4">
    <source>
        <dbReference type="Proteomes" id="UP000193689"/>
    </source>
</evidence>
<feature type="compositionally biased region" description="Basic and acidic residues" evidence="1">
    <location>
        <begin position="264"/>
        <end position="275"/>
    </location>
</feature>
<reference evidence="3 4" key="1">
    <citation type="submission" date="2016-07" db="EMBL/GenBank/DDBJ databases">
        <title>Pervasive Adenine N6-methylation of Active Genes in Fungi.</title>
        <authorList>
            <consortium name="DOE Joint Genome Institute"/>
            <person name="Mondo S.J."/>
            <person name="Dannebaum R.O."/>
            <person name="Kuo R.C."/>
            <person name="Labutti K."/>
            <person name="Haridas S."/>
            <person name="Kuo A."/>
            <person name="Salamov A."/>
            <person name="Ahrendt S.R."/>
            <person name="Lipzen A."/>
            <person name="Sullivan W."/>
            <person name="Andreopoulos W.B."/>
            <person name="Clum A."/>
            <person name="Lindquist E."/>
            <person name="Daum C."/>
            <person name="Ramamoorthy G.K."/>
            <person name="Gryganskyi A."/>
            <person name="Culley D."/>
            <person name="Magnuson J.K."/>
            <person name="James T.Y."/>
            <person name="O'Malley M.A."/>
            <person name="Stajich J.E."/>
            <person name="Spatafora J.W."/>
            <person name="Visel A."/>
            <person name="Grigoriev I.V."/>
        </authorList>
    </citation>
    <scope>NUCLEOTIDE SEQUENCE [LARGE SCALE GENOMIC DNA]</scope>
    <source>
        <strain evidence="3 4">CBS 129021</strain>
    </source>
</reference>
<feature type="compositionally biased region" description="Polar residues" evidence="1">
    <location>
        <begin position="54"/>
        <end position="64"/>
    </location>
</feature>
<feature type="transmembrane region" description="Helical" evidence="2">
    <location>
        <begin position="6"/>
        <end position="25"/>
    </location>
</feature>
<keyword evidence="2" id="KW-0472">Membrane</keyword>
<proteinExistence type="predicted"/>
<feature type="region of interest" description="Disordered" evidence="1">
    <location>
        <begin position="174"/>
        <end position="275"/>
    </location>
</feature>
<organism evidence="3 4">
    <name type="scientific">Pseudomassariella vexata</name>
    <dbReference type="NCBI Taxonomy" id="1141098"/>
    <lineage>
        <taxon>Eukaryota</taxon>
        <taxon>Fungi</taxon>
        <taxon>Dikarya</taxon>
        <taxon>Ascomycota</taxon>
        <taxon>Pezizomycotina</taxon>
        <taxon>Sordariomycetes</taxon>
        <taxon>Xylariomycetidae</taxon>
        <taxon>Amphisphaeriales</taxon>
        <taxon>Pseudomassariaceae</taxon>
        <taxon>Pseudomassariella</taxon>
    </lineage>
</organism>
<keyword evidence="4" id="KW-1185">Reference proteome</keyword>
<protein>
    <recommendedName>
        <fullName evidence="5">Acid phosphatase-like protein</fullName>
    </recommendedName>
</protein>
<sequence length="275" mass="29418">MNSVGIFFIVFLVLLVVAAAGWVIFSQLRARRLGVPLRERSHDNLSPGRHCRSSPGSTNSVSIQLPAPTISSYNPFTRADSSPYGAPTPAPGGIRGWFNDKIRSRNNRSAVGAYEQPLQSTDYSHGRRGFGPLDPDEAWDTRVGTEADAYAGYYEEQELGNALGGRGNPYNGSDYPMNLAATPGTAHEGYGGDQHEERGRSRSRGRSPVPGASGLGVPGKGVNQNPFDDDAEPANTTLKGVSPRPINTASAVKAGGTRPTSDSPSERRSMFREDV</sequence>
<evidence type="ECO:0000256" key="1">
    <source>
        <dbReference type="SAM" id="MobiDB-lite"/>
    </source>
</evidence>
<dbReference type="InParanoid" id="A0A1Y2DVH3"/>
<keyword evidence="2" id="KW-1133">Transmembrane helix</keyword>
<evidence type="ECO:0000313" key="3">
    <source>
        <dbReference type="EMBL" id="ORY63189.1"/>
    </source>
</evidence>
<gene>
    <name evidence="3" type="ORF">BCR38DRAFT_410144</name>
</gene>
<dbReference type="AlphaFoldDB" id="A0A1Y2DVH3"/>
<feature type="compositionally biased region" description="Polar residues" evidence="1">
    <location>
        <begin position="234"/>
        <end position="250"/>
    </location>
</feature>
<name>A0A1Y2DVH3_9PEZI</name>
<dbReference type="EMBL" id="MCFJ01000008">
    <property type="protein sequence ID" value="ORY63189.1"/>
    <property type="molecule type" value="Genomic_DNA"/>
</dbReference>
<comment type="caution">
    <text evidence="3">The sequence shown here is derived from an EMBL/GenBank/DDBJ whole genome shotgun (WGS) entry which is preliminary data.</text>
</comment>
<dbReference type="RefSeq" id="XP_040714846.1">
    <property type="nucleotide sequence ID" value="XM_040858428.1"/>
</dbReference>
<dbReference type="Proteomes" id="UP000193689">
    <property type="component" value="Unassembled WGS sequence"/>
</dbReference>
<dbReference type="OrthoDB" id="5414285at2759"/>
<accession>A0A1Y2DVH3</accession>